<dbReference type="AlphaFoldDB" id="A0A1S1N065"/>
<proteinExistence type="predicted"/>
<keyword evidence="1" id="KW-0812">Transmembrane</keyword>
<feature type="transmembrane region" description="Helical" evidence="1">
    <location>
        <begin position="128"/>
        <end position="151"/>
    </location>
</feature>
<keyword evidence="1" id="KW-0472">Membrane</keyword>
<dbReference type="OrthoDB" id="5701613at2"/>
<evidence type="ECO:0000313" key="2">
    <source>
        <dbReference type="EMBL" id="OHU94428.1"/>
    </source>
</evidence>
<gene>
    <name evidence="2" type="ORF">BIW53_15240</name>
</gene>
<reference evidence="2 3" key="1">
    <citation type="submission" date="2016-10" db="EMBL/GenBank/DDBJ databases">
        <title>Pseudoalteromonas amylolytica sp. nov., isolated from the surface seawater.</title>
        <authorList>
            <person name="Wu Y.-H."/>
            <person name="Cheng H."/>
            <person name="Jin X.-B."/>
            <person name="Wang C.-S."/>
            <person name="Xu X.-W."/>
        </authorList>
    </citation>
    <scope>NUCLEOTIDE SEQUENCE [LARGE SCALE GENOMIC DNA]</scope>
    <source>
        <strain evidence="2 3">JCM 12483</strain>
    </source>
</reference>
<sequence length="309" mass="35035">MTKPNFHILVSLLLFVFIFVCMFSASQHTVIKHNSQLDVSKLATRIALDLDMLPIADPLFNYSGNEKKIAQYIASINEQLAASNSRVRLTSLTSSSNIEQTSKGNVYSLNSAHRQVGFVYEVNTHISWLNYLLPIMMALSVWGVYLWAFVFNRKHTKETSLVQEVEVPNLVIDLNTKYVSLSTDDQVQIQLANKPLCFYIALVEYCIANPDVLLNPNKDVPDELIAIANKYFERLTTLGHTVRKKPNFSNSLEKTLSEIRAALDELFSEFPELKAKYYPPKAYGEGSRSKLHSYGLIHIELEDIQVIGK</sequence>
<keyword evidence="1" id="KW-1133">Transmembrane helix</keyword>
<comment type="caution">
    <text evidence="2">The sequence shown here is derived from an EMBL/GenBank/DDBJ whole genome shotgun (WGS) entry which is preliminary data.</text>
</comment>
<name>A0A1S1N065_9GAMM</name>
<accession>A0A1S1N065</accession>
<organism evidence="2 3">
    <name type="scientific">Pseudoalteromonas byunsanensis</name>
    <dbReference type="NCBI Taxonomy" id="327939"/>
    <lineage>
        <taxon>Bacteria</taxon>
        <taxon>Pseudomonadati</taxon>
        <taxon>Pseudomonadota</taxon>
        <taxon>Gammaproteobacteria</taxon>
        <taxon>Alteromonadales</taxon>
        <taxon>Pseudoalteromonadaceae</taxon>
        <taxon>Pseudoalteromonas</taxon>
    </lineage>
</organism>
<evidence type="ECO:0000256" key="1">
    <source>
        <dbReference type="SAM" id="Phobius"/>
    </source>
</evidence>
<keyword evidence="3" id="KW-1185">Reference proteome</keyword>
<protein>
    <submittedName>
        <fullName evidence="2">Uncharacterized protein</fullName>
    </submittedName>
</protein>
<evidence type="ECO:0000313" key="3">
    <source>
        <dbReference type="Proteomes" id="UP000180253"/>
    </source>
</evidence>
<dbReference type="EMBL" id="MNAN01000034">
    <property type="protein sequence ID" value="OHU94428.1"/>
    <property type="molecule type" value="Genomic_DNA"/>
</dbReference>
<dbReference type="RefSeq" id="WP_070992890.1">
    <property type="nucleotide sequence ID" value="NZ_CBCSHD010000009.1"/>
</dbReference>
<dbReference type="Proteomes" id="UP000180253">
    <property type="component" value="Unassembled WGS sequence"/>
</dbReference>